<evidence type="ECO:0000313" key="10">
    <source>
        <dbReference type="Proteomes" id="UP000188354"/>
    </source>
</evidence>
<dbReference type="InterPro" id="IPR003959">
    <property type="entry name" value="ATPase_AAA_core"/>
</dbReference>
<dbReference type="InterPro" id="IPR058017">
    <property type="entry name" value="At3g28540-like_C"/>
</dbReference>
<keyword evidence="6" id="KW-0547">Nucleotide-binding</keyword>
<keyword evidence="4" id="KW-0460">Magnesium</keyword>
<gene>
    <name evidence="9" type="ORF">TanjilG_22008</name>
</gene>
<keyword evidence="3" id="KW-0378">Hydrolase</keyword>
<feature type="domain" description="AAA+ ATPase" evidence="8">
    <location>
        <begin position="251"/>
        <end position="386"/>
    </location>
</feature>
<keyword evidence="6" id="KW-0067">ATP-binding</keyword>
<dbReference type="InterPro" id="IPR025753">
    <property type="entry name" value="AAA_N_dom"/>
</dbReference>
<feature type="region of interest" description="Disordered" evidence="7">
    <location>
        <begin position="598"/>
        <end position="617"/>
    </location>
</feature>
<dbReference type="SMART" id="SM00382">
    <property type="entry name" value="AAA"/>
    <property type="match status" value="1"/>
</dbReference>
<evidence type="ECO:0000313" key="9">
    <source>
        <dbReference type="EMBL" id="OIV94811.1"/>
    </source>
</evidence>
<dbReference type="CDD" id="cd19510">
    <property type="entry name" value="RecA-like_BCS1"/>
    <property type="match status" value="1"/>
</dbReference>
<dbReference type="SUPFAM" id="SSF52540">
    <property type="entry name" value="P-loop containing nucleoside triphosphate hydrolases"/>
    <property type="match status" value="2"/>
</dbReference>
<dbReference type="GO" id="GO:0016887">
    <property type="term" value="F:ATP hydrolysis activity"/>
    <property type="evidence" value="ECO:0007669"/>
    <property type="project" value="InterPro"/>
</dbReference>
<evidence type="ECO:0000256" key="3">
    <source>
        <dbReference type="ARBA" id="ARBA00022801"/>
    </source>
</evidence>
<evidence type="ECO:0000256" key="6">
    <source>
        <dbReference type="RuleBase" id="RU003651"/>
    </source>
</evidence>
<dbReference type="InterPro" id="IPR027417">
    <property type="entry name" value="P-loop_NTPase"/>
</dbReference>
<dbReference type="PROSITE" id="PS00674">
    <property type="entry name" value="AAA"/>
    <property type="match status" value="2"/>
</dbReference>
<sequence>MFSLTNMHMHMPPPTSIFSAYASMTATIMLLRTMTNEFIPQPIRGYLFKAFRYFIKPHSTDLTLIVEESNGIARNQVYDAAQTYLSTKVSPDNERLKVSKSSKEKKLTIRLEKGEKLVDSFNGVFFKWRFICTESDKNSPNDNNNNSNSTRSEKKYFELSFHKKHKEMVLEYYLPFILEKAKEMKDEERVLKMHTLNTSYHHNGKWDSINLEHPSTFETLAMESELKKEVIDDLDRFVKRKEFYKRVGRAWKRGYLLYGPPGTGKSSLIAAMANYLKFDIYDLQLVNIVRDSDLRNLLLATANRSILVIEDIDCTVDLPNRRHGDGRKQSDVQLTLSGLLNFIDGLWSSCGDERIIIFTTNHKERLDPALIRPGRMDKHINMSYCSYEGFKVLASNYLEISSDHHYFGEIKGLIENTQITPAQVAEELMKDDDIETTLEGFMKLLKRKKMEGDVCENDTEDNVNANGNKSKRHKLTLSGLLNFIDGLWSSCGDERIIIFTTNHKERLDPALIRPGRMDKHINMSYCSYEGFKVLASNYLEISSDHHYFGEIKGLIENTQITPAQVAEELMKDDDIETTLEGFMKLLKRKKMEGDVCENDTEDNVNANGNKSKRHKVSSCKLKRGVGIGNRIGAATQRRTRSFGR</sequence>
<dbReference type="InterPro" id="IPR050747">
    <property type="entry name" value="Mitochondrial_chaperone_BCS1"/>
</dbReference>
<dbReference type="Pfam" id="PF00004">
    <property type="entry name" value="AAA"/>
    <property type="match status" value="2"/>
</dbReference>
<dbReference type="GO" id="GO:0005524">
    <property type="term" value="F:ATP binding"/>
    <property type="evidence" value="ECO:0007669"/>
    <property type="project" value="UniProtKB-KW"/>
</dbReference>
<dbReference type="Proteomes" id="UP000188354">
    <property type="component" value="Chromosome LG17"/>
</dbReference>
<evidence type="ECO:0000259" key="8">
    <source>
        <dbReference type="SMART" id="SM00382"/>
    </source>
</evidence>
<dbReference type="STRING" id="3871.A0A4P1QTP2"/>
<dbReference type="EMBL" id="CM007377">
    <property type="protein sequence ID" value="OIV94811.1"/>
    <property type="molecule type" value="Genomic_DNA"/>
</dbReference>
<dbReference type="Pfam" id="PF25568">
    <property type="entry name" value="AAA_lid_At3g28540"/>
    <property type="match status" value="2"/>
</dbReference>
<protein>
    <recommendedName>
        <fullName evidence="8">AAA+ ATPase domain-containing protein</fullName>
    </recommendedName>
</protein>
<comment type="catalytic activity">
    <reaction evidence="5">
        <text>ATP + H2O = ADP + phosphate + H(+)</text>
        <dbReference type="Rhea" id="RHEA:13065"/>
        <dbReference type="ChEBI" id="CHEBI:15377"/>
        <dbReference type="ChEBI" id="CHEBI:15378"/>
        <dbReference type="ChEBI" id="CHEBI:30616"/>
        <dbReference type="ChEBI" id="CHEBI:43474"/>
        <dbReference type="ChEBI" id="CHEBI:456216"/>
    </reaction>
</comment>
<dbReference type="AlphaFoldDB" id="A0A4P1QTP2"/>
<proteinExistence type="inferred from homology"/>
<organism evidence="9 10">
    <name type="scientific">Lupinus angustifolius</name>
    <name type="common">Narrow-leaved blue lupine</name>
    <dbReference type="NCBI Taxonomy" id="3871"/>
    <lineage>
        <taxon>Eukaryota</taxon>
        <taxon>Viridiplantae</taxon>
        <taxon>Streptophyta</taxon>
        <taxon>Embryophyta</taxon>
        <taxon>Tracheophyta</taxon>
        <taxon>Spermatophyta</taxon>
        <taxon>Magnoliopsida</taxon>
        <taxon>eudicotyledons</taxon>
        <taxon>Gunneridae</taxon>
        <taxon>Pentapetalae</taxon>
        <taxon>rosids</taxon>
        <taxon>fabids</taxon>
        <taxon>Fabales</taxon>
        <taxon>Fabaceae</taxon>
        <taxon>Papilionoideae</taxon>
        <taxon>50 kb inversion clade</taxon>
        <taxon>genistoids sensu lato</taxon>
        <taxon>core genistoids</taxon>
        <taxon>Genisteae</taxon>
        <taxon>Lupinus</taxon>
    </lineage>
</organism>
<dbReference type="Gene3D" id="3.40.50.300">
    <property type="entry name" value="P-loop containing nucleotide triphosphate hydrolases"/>
    <property type="match status" value="2"/>
</dbReference>
<evidence type="ECO:0000256" key="4">
    <source>
        <dbReference type="ARBA" id="ARBA00022842"/>
    </source>
</evidence>
<name>A0A4P1QTP2_LUPAN</name>
<comment type="similarity">
    <text evidence="2">Belongs to the AAA ATPase family. BCS1 subfamily.</text>
</comment>
<evidence type="ECO:0000256" key="2">
    <source>
        <dbReference type="ARBA" id="ARBA00007448"/>
    </source>
</evidence>
<accession>A0A4P1QTP2</accession>
<dbReference type="Gramene" id="OIV94811">
    <property type="protein sequence ID" value="OIV94811"/>
    <property type="gene ID" value="TanjilG_22008"/>
</dbReference>
<dbReference type="GO" id="GO:0006950">
    <property type="term" value="P:response to stress"/>
    <property type="evidence" value="ECO:0007669"/>
    <property type="project" value="UniProtKB-ARBA"/>
</dbReference>
<comment type="cofactor">
    <cofactor evidence="1">
        <name>Mg(2+)</name>
        <dbReference type="ChEBI" id="CHEBI:18420"/>
    </cofactor>
</comment>
<dbReference type="InterPro" id="IPR003593">
    <property type="entry name" value="AAA+_ATPase"/>
</dbReference>
<dbReference type="PANTHER" id="PTHR23070">
    <property type="entry name" value="BCS1 AAA-TYPE ATPASE"/>
    <property type="match status" value="1"/>
</dbReference>
<evidence type="ECO:0000256" key="5">
    <source>
        <dbReference type="ARBA" id="ARBA00049360"/>
    </source>
</evidence>
<reference evidence="9 10" key="1">
    <citation type="journal article" date="2017" name="Plant Biotechnol. J.">
        <title>A comprehensive draft genome sequence for lupin (Lupinus angustifolius), an emerging health food: insights into plant-microbe interactions and legume evolution.</title>
        <authorList>
            <person name="Hane J.K."/>
            <person name="Ming Y."/>
            <person name="Kamphuis L.G."/>
            <person name="Nelson M.N."/>
            <person name="Garg G."/>
            <person name="Atkins C.A."/>
            <person name="Bayer P.E."/>
            <person name="Bravo A."/>
            <person name="Bringans S."/>
            <person name="Cannon S."/>
            <person name="Edwards D."/>
            <person name="Foley R."/>
            <person name="Gao L.L."/>
            <person name="Harrison M.J."/>
            <person name="Huang W."/>
            <person name="Hurgobin B."/>
            <person name="Li S."/>
            <person name="Liu C.W."/>
            <person name="McGrath A."/>
            <person name="Morahan G."/>
            <person name="Murray J."/>
            <person name="Weller J."/>
            <person name="Jian J."/>
            <person name="Singh K.B."/>
        </authorList>
    </citation>
    <scope>NUCLEOTIDE SEQUENCE [LARGE SCALE GENOMIC DNA]</scope>
    <source>
        <strain evidence="10">cv. Tanjil</strain>
        <tissue evidence="9">Whole plant</tissue>
    </source>
</reference>
<keyword evidence="10" id="KW-1185">Reference proteome</keyword>
<evidence type="ECO:0000256" key="7">
    <source>
        <dbReference type="SAM" id="MobiDB-lite"/>
    </source>
</evidence>
<dbReference type="InterPro" id="IPR003960">
    <property type="entry name" value="ATPase_AAA_CS"/>
</dbReference>
<dbReference type="Gene3D" id="6.10.280.40">
    <property type="match status" value="2"/>
</dbReference>
<dbReference type="Pfam" id="PF14363">
    <property type="entry name" value="AAA_assoc"/>
    <property type="match status" value="1"/>
</dbReference>
<evidence type="ECO:0000256" key="1">
    <source>
        <dbReference type="ARBA" id="ARBA00001946"/>
    </source>
</evidence>